<sequence length="123" mass="13783">MKKILISAILLAGIAAGCMPQTETFSEIYGKNLNKVTEIHLTNGNGETKTIKEKSKVKEFLANLKNVKFIPDENQDKGAGYTYSIKLFEGKTETLFFSTNRIKDYNYHSNPEVSSIADEAWAK</sequence>
<name>A0ABZ2NJS3_9BACI</name>
<protein>
    <recommendedName>
        <fullName evidence="4">Lipoprotein</fullName>
    </recommendedName>
</protein>
<dbReference type="RefSeq" id="WP_338780917.1">
    <property type="nucleotide sequence ID" value="NZ_CP147407.1"/>
</dbReference>
<feature type="signal peptide" evidence="1">
    <location>
        <begin position="1"/>
        <end position="20"/>
    </location>
</feature>
<evidence type="ECO:0000256" key="1">
    <source>
        <dbReference type="SAM" id="SignalP"/>
    </source>
</evidence>
<evidence type="ECO:0000313" key="3">
    <source>
        <dbReference type="Proteomes" id="UP001377337"/>
    </source>
</evidence>
<evidence type="ECO:0000313" key="2">
    <source>
        <dbReference type="EMBL" id="WXB98068.1"/>
    </source>
</evidence>
<evidence type="ECO:0008006" key="4">
    <source>
        <dbReference type="Google" id="ProtNLM"/>
    </source>
</evidence>
<dbReference type="EMBL" id="CP147407">
    <property type="protein sequence ID" value="WXB98068.1"/>
    <property type="molecule type" value="Genomic_DNA"/>
</dbReference>
<organism evidence="2 3">
    <name type="scientific">Metabacillus sediminis</name>
    <dbReference type="NCBI Taxonomy" id="3117746"/>
    <lineage>
        <taxon>Bacteria</taxon>
        <taxon>Bacillati</taxon>
        <taxon>Bacillota</taxon>
        <taxon>Bacilli</taxon>
        <taxon>Bacillales</taxon>
        <taxon>Bacillaceae</taxon>
        <taxon>Metabacillus</taxon>
    </lineage>
</organism>
<feature type="chain" id="PRO_5046252845" description="Lipoprotein" evidence="1">
    <location>
        <begin position="21"/>
        <end position="123"/>
    </location>
</feature>
<keyword evidence="3" id="KW-1185">Reference proteome</keyword>
<keyword evidence="1" id="KW-0732">Signal</keyword>
<accession>A0ABZ2NJS3</accession>
<gene>
    <name evidence="2" type="ORF">WCV65_06215</name>
</gene>
<dbReference type="Proteomes" id="UP001377337">
    <property type="component" value="Chromosome"/>
</dbReference>
<reference evidence="2 3" key="1">
    <citation type="submission" date="2024-02" db="EMBL/GenBank/DDBJ databases">
        <title>Seven novel Bacillus-like species.</title>
        <authorList>
            <person name="Liu G."/>
        </authorList>
    </citation>
    <scope>NUCLEOTIDE SEQUENCE [LARGE SCALE GENOMIC DNA]</scope>
    <source>
        <strain evidence="2 3">FJAT-52054</strain>
    </source>
</reference>
<proteinExistence type="predicted"/>
<dbReference type="PROSITE" id="PS51257">
    <property type="entry name" value="PROKAR_LIPOPROTEIN"/>
    <property type="match status" value="1"/>
</dbReference>